<keyword evidence="4 8" id="KW-1003">Cell membrane</keyword>
<gene>
    <name evidence="10" type="primary">LOC109005951</name>
</gene>
<evidence type="ECO:0000256" key="5">
    <source>
        <dbReference type="ARBA" id="ARBA00022692"/>
    </source>
</evidence>
<evidence type="ECO:0000256" key="1">
    <source>
        <dbReference type="ARBA" id="ARBA00004651"/>
    </source>
</evidence>
<sequence>MQVGGVDGLERNGKEAKMGNGRTAKRCELLLRLLALALTLVAAILVGVDKQSAIVPIELVASLPPLNVPVSAKWHYLSAFVYLMVTNIIACSYAALSMLLTFTSTGENIILGSMILVLDTLMVALLFSGTGAATAIGLIGYHGNSHLRWGKVCYVFGKFCGQVAASIVVSVIGAVAFILLVVFSALRLHEKSK</sequence>
<dbReference type="STRING" id="51240.A0A2I4G9N9"/>
<feature type="transmembrane region" description="Helical" evidence="8">
    <location>
        <begin position="163"/>
        <end position="186"/>
    </location>
</feature>
<dbReference type="GeneID" id="109005951"/>
<accession>A0A2I4G9N9</accession>
<feature type="transmembrane region" description="Helical" evidence="8">
    <location>
        <begin position="79"/>
        <end position="102"/>
    </location>
</feature>
<dbReference type="InterPro" id="IPR044173">
    <property type="entry name" value="CASPL"/>
</dbReference>
<dbReference type="InterPro" id="IPR006459">
    <property type="entry name" value="CASP/CASPL"/>
</dbReference>
<dbReference type="Gramene" id="Jr12_11590_p1">
    <property type="protein sequence ID" value="cds.Jr12_11590_p1"/>
    <property type="gene ID" value="Jr12_11590"/>
</dbReference>
<evidence type="ECO:0000313" key="9">
    <source>
        <dbReference type="Proteomes" id="UP000235220"/>
    </source>
</evidence>
<reference evidence="10" key="1">
    <citation type="submission" date="2025-08" db="UniProtKB">
        <authorList>
            <consortium name="RefSeq"/>
        </authorList>
    </citation>
    <scope>IDENTIFICATION</scope>
    <source>
        <tissue evidence="10">Leaves</tissue>
    </source>
</reference>
<keyword evidence="5 8" id="KW-0812">Transmembrane</keyword>
<keyword evidence="7 8" id="KW-0472">Membrane</keyword>
<evidence type="ECO:0000256" key="2">
    <source>
        <dbReference type="ARBA" id="ARBA00007651"/>
    </source>
</evidence>
<proteinExistence type="inferred from homology"/>
<dbReference type="NCBIfam" id="TIGR01569">
    <property type="entry name" value="A_tha_TIGR01569"/>
    <property type="match status" value="1"/>
</dbReference>
<dbReference type="PANTHER" id="PTHR36488">
    <property type="entry name" value="CASP-LIKE PROTEIN 1U1"/>
    <property type="match status" value="1"/>
</dbReference>
<feature type="transmembrane region" description="Helical" evidence="8">
    <location>
        <begin position="114"/>
        <end position="143"/>
    </location>
</feature>
<organism evidence="9 10">
    <name type="scientific">Juglans regia</name>
    <name type="common">English walnut</name>
    <dbReference type="NCBI Taxonomy" id="51240"/>
    <lineage>
        <taxon>Eukaryota</taxon>
        <taxon>Viridiplantae</taxon>
        <taxon>Streptophyta</taxon>
        <taxon>Embryophyta</taxon>
        <taxon>Tracheophyta</taxon>
        <taxon>Spermatophyta</taxon>
        <taxon>Magnoliopsida</taxon>
        <taxon>eudicotyledons</taxon>
        <taxon>Gunneridae</taxon>
        <taxon>Pentapetalae</taxon>
        <taxon>rosids</taxon>
        <taxon>fabids</taxon>
        <taxon>Fagales</taxon>
        <taxon>Juglandaceae</taxon>
        <taxon>Juglans</taxon>
    </lineage>
</organism>
<dbReference type="KEGG" id="jre:109005951"/>
<dbReference type="FunCoup" id="A0A2I4G9N9">
    <property type="interactions" value="481"/>
</dbReference>
<evidence type="ECO:0000313" key="10">
    <source>
        <dbReference type="RefSeq" id="XP_018840612.1"/>
    </source>
</evidence>
<protein>
    <recommendedName>
        <fullName evidence="8">CASP-like protein</fullName>
    </recommendedName>
</protein>
<name>A0A2I4G9N9_JUGRE</name>
<evidence type="ECO:0000256" key="6">
    <source>
        <dbReference type="ARBA" id="ARBA00022989"/>
    </source>
</evidence>
<evidence type="ECO:0000256" key="3">
    <source>
        <dbReference type="ARBA" id="ARBA00011489"/>
    </source>
</evidence>
<evidence type="ECO:0000256" key="8">
    <source>
        <dbReference type="RuleBase" id="RU361233"/>
    </source>
</evidence>
<dbReference type="AlphaFoldDB" id="A0A2I4G9N9"/>
<evidence type="ECO:0000256" key="4">
    <source>
        <dbReference type="ARBA" id="ARBA00022475"/>
    </source>
</evidence>
<evidence type="ECO:0000256" key="7">
    <source>
        <dbReference type="ARBA" id="ARBA00023136"/>
    </source>
</evidence>
<feature type="transmembrane region" description="Helical" evidence="8">
    <location>
        <begin position="29"/>
        <end position="48"/>
    </location>
</feature>
<dbReference type="PANTHER" id="PTHR36488:SF8">
    <property type="entry name" value="CASP-LIKE PROTEIN 1U1"/>
    <property type="match status" value="1"/>
</dbReference>
<comment type="subunit">
    <text evidence="3 8">Homodimer and heterodimers.</text>
</comment>
<dbReference type="GO" id="GO:0005886">
    <property type="term" value="C:plasma membrane"/>
    <property type="evidence" value="ECO:0000318"/>
    <property type="project" value="GO_Central"/>
</dbReference>
<keyword evidence="9" id="KW-1185">Reference proteome</keyword>
<comment type="subcellular location">
    <subcellularLocation>
        <location evidence="1 8">Cell membrane</location>
        <topology evidence="1 8">Multi-pass membrane protein</topology>
    </subcellularLocation>
</comment>
<dbReference type="OrthoDB" id="1898688at2759"/>
<dbReference type="Proteomes" id="UP000235220">
    <property type="component" value="Chromosome 12"/>
</dbReference>
<dbReference type="Pfam" id="PF04535">
    <property type="entry name" value="CASP_dom"/>
    <property type="match status" value="1"/>
</dbReference>
<comment type="similarity">
    <text evidence="2 8">Belongs to the Casparian strip membrane proteins (CASP) family.</text>
</comment>
<keyword evidence="6 8" id="KW-1133">Transmembrane helix</keyword>
<dbReference type="InterPro" id="IPR006702">
    <property type="entry name" value="CASP_dom"/>
</dbReference>
<dbReference type="RefSeq" id="XP_018840612.1">
    <property type="nucleotide sequence ID" value="XM_018985067.2"/>
</dbReference>